<gene>
    <name evidence="1" type="ORF">SE18_07785</name>
</gene>
<evidence type="ECO:0000313" key="2">
    <source>
        <dbReference type="Proteomes" id="UP000050277"/>
    </source>
</evidence>
<protein>
    <submittedName>
        <fullName evidence="1">Uncharacterized protein</fullName>
    </submittedName>
</protein>
<dbReference type="EMBL" id="LGKP01000013">
    <property type="protein sequence ID" value="KPL90107.1"/>
    <property type="molecule type" value="Genomic_DNA"/>
</dbReference>
<comment type="caution">
    <text evidence="1">The sequence shown here is derived from an EMBL/GenBank/DDBJ whole genome shotgun (WGS) entry which is preliminary data.</text>
</comment>
<dbReference type="Proteomes" id="UP000050277">
    <property type="component" value="Unassembled WGS sequence"/>
</dbReference>
<sequence length="85" mass="10093">MIAFYLLQNSGNTIIVLSEYDEERFPAQFDTYREVTDATLDLMIEHGFAFEVKREYLFANDPTIYTRHMELQEITWAYRAHSASF</sequence>
<organism evidence="1 2">
    <name type="scientific">Herpetosiphon geysericola</name>
    <dbReference type="NCBI Taxonomy" id="70996"/>
    <lineage>
        <taxon>Bacteria</taxon>
        <taxon>Bacillati</taxon>
        <taxon>Chloroflexota</taxon>
        <taxon>Chloroflexia</taxon>
        <taxon>Herpetosiphonales</taxon>
        <taxon>Herpetosiphonaceae</taxon>
        <taxon>Herpetosiphon</taxon>
    </lineage>
</organism>
<evidence type="ECO:0000313" key="1">
    <source>
        <dbReference type="EMBL" id="KPL90107.1"/>
    </source>
</evidence>
<name>A0A0P6YA80_9CHLR</name>
<reference evidence="1 2" key="1">
    <citation type="submission" date="2015-07" db="EMBL/GenBank/DDBJ databases">
        <title>Whole genome sequence of Herpetosiphon geysericola DSM 7119.</title>
        <authorList>
            <person name="Hemp J."/>
            <person name="Ward L.M."/>
            <person name="Pace L.A."/>
            <person name="Fischer W.W."/>
        </authorList>
    </citation>
    <scope>NUCLEOTIDE SEQUENCE [LARGE SCALE GENOMIC DNA]</scope>
    <source>
        <strain evidence="1 2">DSM 7119</strain>
    </source>
</reference>
<dbReference type="STRING" id="70996.SE18_07785"/>
<proteinExistence type="predicted"/>
<dbReference type="AlphaFoldDB" id="A0A0P6YA80"/>
<keyword evidence="2" id="KW-1185">Reference proteome</keyword>
<accession>A0A0P6YA80</accession>